<keyword evidence="3" id="KW-1185">Reference proteome</keyword>
<dbReference type="Pfam" id="PF24476">
    <property type="entry name" value="DUF7580"/>
    <property type="match status" value="1"/>
</dbReference>
<dbReference type="PANTHER" id="PTHR35186">
    <property type="entry name" value="ANK_REP_REGION DOMAIN-CONTAINING PROTEIN"/>
    <property type="match status" value="1"/>
</dbReference>
<dbReference type="EMBL" id="MU007061">
    <property type="protein sequence ID" value="KAF2427292.1"/>
    <property type="molecule type" value="Genomic_DNA"/>
</dbReference>
<dbReference type="PANTHER" id="PTHR35186:SF4">
    <property type="entry name" value="PRION-INHIBITION AND PROPAGATION HELO DOMAIN-CONTAINING PROTEIN"/>
    <property type="match status" value="1"/>
</dbReference>
<reference evidence="2" key="1">
    <citation type="journal article" date="2020" name="Stud. Mycol.">
        <title>101 Dothideomycetes genomes: a test case for predicting lifestyles and emergence of pathogens.</title>
        <authorList>
            <person name="Haridas S."/>
            <person name="Albert R."/>
            <person name="Binder M."/>
            <person name="Bloem J."/>
            <person name="Labutti K."/>
            <person name="Salamov A."/>
            <person name="Andreopoulos B."/>
            <person name="Baker S."/>
            <person name="Barry K."/>
            <person name="Bills G."/>
            <person name="Bluhm B."/>
            <person name="Cannon C."/>
            <person name="Castanera R."/>
            <person name="Culley D."/>
            <person name="Daum C."/>
            <person name="Ezra D."/>
            <person name="Gonzalez J."/>
            <person name="Henrissat B."/>
            <person name="Kuo A."/>
            <person name="Liang C."/>
            <person name="Lipzen A."/>
            <person name="Lutzoni F."/>
            <person name="Magnuson J."/>
            <person name="Mondo S."/>
            <person name="Nolan M."/>
            <person name="Ohm R."/>
            <person name="Pangilinan J."/>
            <person name="Park H.-J."/>
            <person name="Ramirez L."/>
            <person name="Alfaro M."/>
            <person name="Sun H."/>
            <person name="Tritt A."/>
            <person name="Yoshinaga Y."/>
            <person name="Zwiers L.-H."/>
            <person name="Turgeon B."/>
            <person name="Goodwin S."/>
            <person name="Spatafora J."/>
            <person name="Crous P."/>
            <person name="Grigoriev I."/>
        </authorList>
    </citation>
    <scope>NUCLEOTIDE SEQUENCE</scope>
    <source>
        <strain evidence="2">CBS 130266</strain>
    </source>
</reference>
<proteinExistence type="predicted"/>
<evidence type="ECO:0000259" key="1">
    <source>
        <dbReference type="Pfam" id="PF24476"/>
    </source>
</evidence>
<name>A0A9P4NM10_9PEZI</name>
<evidence type="ECO:0000313" key="2">
    <source>
        <dbReference type="EMBL" id="KAF2427292.1"/>
    </source>
</evidence>
<feature type="domain" description="DUF7580" evidence="1">
    <location>
        <begin position="366"/>
        <end position="514"/>
    </location>
</feature>
<comment type="caution">
    <text evidence="2">The sequence shown here is derived from an EMBL/GenBank/DDBJ whole genome shotgun (WGS) entry which is preliminary data.</text>
</comment>
<dbReference type="InterPro" id="IPR056002">
    <property type="entry name" value="DUF7580"/>
</dbReference>
<sequence>MATGIEIAGLVLGALPPVIFLGVYHTSFEQTMQRLLQSIADGTELNDMLENTNSIYWTDPVIDEALRNKLGKAYSSFFRKTQDTQAIVIALAGKLNINGVDRITHEGLEAIITSNPPAKQKGKPHKFEFREDLKFTMKRQRIKKHLEDLRSAIETLDTLYDKAERLEEPYRPAMRSRSASPVKVIADHACRLYDVLSRTWCSAHTSHSAGLLLEQRLVRRRKQEWPGLQKQADALECSSLGCFEISLLQTPPTKWLDIEFRVAEEDIAVTKTKSRVTVIITEPTVDPLMVPSSIPPPYADPSKLQEVSNLCSELEQPVASWIGFCLDSKNRLRGAYTVPSRSVTYVSSGVNLADILATTPLGRTPRLMQSCEKEDILFLRAKLGSTCVDIQHPFLTRKPIVSHTKHVRRPGHDGSKLLSLGIMLLEVYSGECIESLRDPSDVMPHQAPNEMSNLSAARRWLLERENSGDISFAFRTAISHCLKCFVDPVADLDNEEFSRTIQEQILAPLEEEMNMLLYGPVSRRRALRSCS</sequence>
<accession>A0A9P4NM10</accession>
<protein>
    <recommendedName>
        <fullName evidence="1">DUF7580 domain-containing protein</fullName>
    </recommendedName>
</protein>
<dbReference type="OrthoDB" id="3565018at2759"/>
<organism evidence="2 3">
    <name type="scientific">Tothia fuscella</name>
    <dbReference type="NCBI Taxonomy" id="1048955"/>
    <lineage>
        <taxon>Eukaryota</taxon>
        <taxon>Fungi</taxon>
        <taxon>Dikarya</taxon>
        <taxon>Ascomycota</taxon>
        <taxon>Pezizomycotina</taxon>
        <taxon>Dothideomycetes</taxon>
        <taxon>Pleosporomycetidae</taxon>
        <taxon>Venturiales</taxon>
        <taxon>Cylindrosympodiaceae</taxon>
        <taxon>Tothia</taxon>
    </lineage>
</organism>
<dbReference type="AlphaFoldDB" id="A0A9P4NM10"/>
<evidence type="ECO:0000313" key="3">
    <source>
        <dbReference type="Proteomes" id="UP000800235"/>
    </source>
</evidence>
<gene>
    <name evidence="2" type="ORF">EJ08DRAFT_689043</name>
</gene>
<dbReference type="Proteomes" id="UP000800235">
    <property type="component" value="Unassembled WGS sequence"/>
</dbReference>